<organism evidence="2 3">
    <name type="scientific">Mucilaginibacter ginsenosidivorans</name>
    <dbReference type="NCBI Taxonomy" id="398053"/>
    <lineage>
        <taxon>Bacteria</taxon>
        <taxon>Pseudomonadati</taxon>
        <taxon>Bacteroidota</taxon>
        <taxon>Sphingobacteriia</taxon>
        <taxon>Sphingobacteriales</taxon>
        <taxon>Sphingobacteriaceae</taxon>
        <taxon>Mucilaginibacter</taxon>
    </lineage>
</organism>
<keyword evidence="3" id="KW-1185">Reference proteome</keyword>
<dbReference type="AlphaFoldDB" id="A0A5B8V0H5"/>
<reference evidence="2 3" key="1">
    <citation type="journal article" date="2017" name="Curr. Microbiol.">
        <title>Mucilaginibacter ginsenosidivorans sp. nov., Isolated from Soil of Ginseng Field.</title>
        <authorList>
            <person name="Kim M.M."/>
            <person name="Siddiqi M.Z."/>
            <person name="Im W.T."/>
        </authorList>
    </citation>
    <scope>NUCLEOTIDE SEQUENCE [LARGE SCALE GENOMIC DNA]</scope>
    <source>
        <strain evidence="2 3">Gsoil 3017</strain>
    </source>
</reference>
<dbReference type="OrthoDB" id="1260533at2"/>
<evidence type="ECO:0000313" key="2">
    <source>
        <dbReference type="EMBL" id="QEC65007.1"/>
    </source>
</evidence>
<dbReference type="EMBL" id="CP042436">
    <property type="protein sequence ID" value="QEC65007.1"/>
    <property type="molecule type" value="Genomic_DNA"/>
</dbReference>
<gene>
    <name evidence="2" type="ORF">FRZ54_21345</name>
</gene>
<keyword evidence="1" id="KW-0472">Membrane</keyword>
<keyword evidence="1" id="KW-0812">Transmembrane</keyword>
<keyword evidence="1" id="KW-1133">Transmembrane helix</keyword>
<feature type="transmembrane region" description="Helical" evidence="1">
    <location>
        <begin position="38"/>
        <end position="57"/>
    </location>
</feature>
<evidence type="ECO:0000256" key="1">
    <source>
        <dbReference type="SAM" id="Phobius"/>
    </source>
</evidence>
<name>A0A5B8V0H5_9SPHI</name>
<feature type="transmembrane region" description="Helical" evidence="1">
    <location>
        <begin position="7"/>
        <end position="32"/>
    </location>
</feature>
<sequence>MKSKFRFWAYLLGLLMIVFSVMLVGVLSGSALNKNIPFGFFLIACLFFLFVWIWMFFGELRTKAISFNVEHRSFIVKPYLGLGTAKKYDLDDIAGFKTSILSSKSGSYEYLYLLAGGKRIVKLSEFYHSNYIQIKKYLIAINIKNLGMERFSYREELKDTFR</sequence>
<evidence type="ECO:0000313" key="3">
    <source>
        <dbReference type="Proteomes" id="UP000321479"/>
    </source>
</evidence>
<dbReference type="KEGG" id="mgin:FRZ54_21345"/>
<protein>
    <submittedName>
        <fullName evidence="2">Uncharacterized protein</fullName>
    </submittedName>
</protein>
<dbReference type="Proteomes" id="UP000321479">
    <property type="component" value="Chromosome"/>
</dbReference>
<proteinExistence type="predicted"/>
<dbReference type="RefSeq" id="WP_147033840.1">
    <property type="nucleotide sequence ID" value="NZ_CP042436.1"/>
</dbReference>
<accession>A0A5B8V0H5</accession>